<dbReference type="Proteomes" id="UP000050794">
    <property type="component" value="Unassembled WGS sequence"/>
</dbReference>
<protein>
    <submittedName>
        <fullName evidence="4">Transmembrane protein</fullName>
    </submittedName>
</protein>
<feature type="transmembrane region" description="Helical" evidence="1">
    <location>
        <begin position="6"/>
        <end position="32"/>
    </location>
</feature>
<keyword evidence="3" id="KW-1185">Reference proteome</keyword>
<name>A0A183USG9_TOXCA</name>
<accession>A0A183USG9</accession>
<feature type="transmembrane region" description="Helical" evidence="1">
    <location>
        <begin position="44"/>
        <end position="67"/>
    </location>
</feature>
<reference evidence="2 3" key="2">
    <citation type="submission" date="2018-11" db="EMBL/GenBank/DDBJ databases">
        <authorList>
            <consortium name="Pathogen Informatics"/>
        </authorList>
    </citation>
    <scope>NUCLEOTIDE SEQUENCE [LARGE SCALE GENOMIC DNA]</scope>
</reference>
<evidence type="ECO:0000256" key="1">
    <source>
        <dbReference type="SAM" id="Phobius"/>
    </source>
</evidence>
<gene>
    <name evidence="2" type="ORF">TCNE_LOCUS11439</name>
</gene>
<evidence type="ECO:0000313" key="3">
    <source>
        <dbReference type="Proteomes" id="UP000050794"/>
    </source>
</evidence>
<dbReference type="WBParaSite" id="TCNE_0001143901-mRNA-1">
    <property type="protein sequence ID" value="TCNE_0001143901-mRNA-1"/>
    <property type="gene ID" value="TCNE_0001143901"/>
</dbReference>
<evidence type="ECO:0000313" key="4">
    <source>
        <dbReference type="WBParaSite" id="TCNE_0001143901-mRNA-1"/>
    </source>
</evidence>
<keyword evidence="1" id="KW-0472">Membrane</keyword>
<organism evidence="3 4">
    <name type="scientific">Toxocara canis</name>
    <name type="common">Canine roundworm</name>
    <dbReference type="NCBI Taxonomy" id="6265"/>
    <lineage>
        <taxon>Eukaryota</taxon>
        <taxon>Metazoa</taxon>
        <taxon>Ecdysozoa</taxon>
        <taxon>Nematoda</taxon>
        <taxon>Chromadorea</taxon>
        <taxon>Rhabditida</taxon>
        <taxon>Spirurina</taxon>
        <taxon>Ascaridomorpha</taxon>
        <taxon>Ascaridoidea</taxon>
        <taxon>Toxocaridae</taxon>
        <taxon>Toxocara</taxon>
    </lineage>
</organism>
<reference evidence="4" key="1">
    <citation type="submission" date="2016-06" db="UniProtKB">
        <authorList>
            <consortium name="WormBaseParasite"/>
        </authorList>
    </citation>
    <scope>IDENTIFICATION</scope>
</reference>
<dbReference type="EMBL" id="UYWY01020858">
    <property type="protein sequence ID" value="VDM42760.1"/>
    <property type="molecule type" value="Genomic_DNA"/>
</dbReference>
<keyword evidence="1" id="KW-1133">Transmembrane helix</keyword>
<evidence type="ECO:0000313" key="2">
    <source>
        <dbReference type="EMBL" id="VDM42760.1"/>
    </source>
</evidence>
<keyword evidence="1" id="KW-0812">Transmembrane</keyword>
<sequence length="156" mass="16842">MDISVWTVVSIGFTAGGVPIAVFNAVVLIGILRKKFLRNSFTMIAFMIFNGAATGVCMVAVGSFRIVGHLRYSNYMDDLVSSKQCIANVRQQPISVSCVPSISMANVRDGILAGQNLNIRFVGSLWDCMVGWIRSLNAGGAGNLPHLLIVPHDRSK</sequence>
<dbReference type="AlphaFoldDB" id="A0A183USG9"/>
<proteinExistence type="predicted"/>